<comment type="caution">
    <text evidence="3">The sequence shown here is derived from an EMBL/GenBank/DDBJ whole genome shotgun (WGS) entry which is preliminary data.</text>
</comment>
<feature type="compositionally biased region" description="Low complexity" evidence="1">
    <location>
        <begin position="43"/>
        <end position="52"/>
    </location>
</feature>
<feature type="compositionally biased region" description="Basic and acidic residues" evidence="1">
    <location>
        <begin position="61"/>
        <end position="75"/>
    </location>
</feature>
<evidence type="ECO:0000256" key="1">
    <source>
        <dbReference type="SAM" id="MobiDB-lite"/>
    </source>
</evidence>
<dbReference type="AlphaFoldDB" id="A0A7J6DP65"/>
<sequence length="75" mass="8649">MSLKMKSPFTNPKALWYGIHALLLLFLLKKEMSSHERPPGYDPPAATATVADTKPKTKSVKRNERKKEKRIQHDF</sequence>
<keyword evidence="4" id="KW-1185">Reference proteome</keyword>
<evidence type="ECO:0000313" key="3">
    <source>
        <dbReference type="EMBL" id="KAF4347409.1"/>
    </source>
</evidence>
<feature type="region of interest" description="Disordered" evidence="1">
    <location>
        <begin position="34"/>
        <end position="75"/>
    </location>
</feature>
<keyword evidence="2" id="KW-0732">Signal</keyword>
<proteinExistence type="predicted"/>
<evidence type="ECO:0000256" key="2">
    <source>
        <dbReference type="SAM" id="SignalP"/>
    </source>
</evidence>
<organism evidence="3 4">
    <name type="scientific">Cannabis sativa</name>
    <name type="common">Hemp</name>
    <name type="synonym">Marijuana</name>
    <dbReference type="NCBI Taxonomy" id="3483"/>
    <lineage>
        <taxon>Eukaryota</taxon>
        <taxon>Viridiplantae</taxon>
        <taxon>Streptophyta</taxon>
        <taxon>Embryophyta</taxon>
        <taxon>Tracheophyta</taxon>
        <taxon>Spermatophyta</taxon>
        <taxon>Magnoliopsida</taxon>
        <taxon>eudicotyledons</taxon>
        <taxon>Gunneridae</taxon>
        <taxon>Pentapetalae</taxon>
        <taxon>rosids</taxon>
        <taxon>fabids</taxon>
        <taxon>Rosales</taxon>
        <taxon>Cannabaceae</taxon>
        <taxon>Cannabis</taxon>
    </lineage>
</organism>
<dbReference type="Proteomes" id="UP000583929">
    <property type="component" value="Unassembled WGS sequence"/>
</dbReference>
<feature type="signal peptide" evidence="2">
    <location>
        <begin position="1"/>
        <end position="34"/>
    </location>
</feature>
<accession>A0A7J6DP65</accession>
<reference evidence="3 4" key="1">
    <citation type="journal article" date="2020" name="bioRxiv">
        <title>Sequence and annotation of 42 cannabis genomes reveals extensive copy number variation in cannabinoid synthesis and pathogen resistance genes.</title>
        <authorList>
            <person name="Mckernan K.J."/>
            <person name="Helbert Y."/>
            <person name="Kane L.T."/>
            <person name="Ebling H."/>
            <person name="Zhang L."/>
            <person name="Liu B."/>
            <person name="Eaton Z."/>
            <person name="Mclaughlin S."/>
            <person name="Kingan S."/>
            <person name="Baybayan P."/>
            <person name="Concepcion G."/>
            <person name="Jordan M."/>
            <person name="Riva A."/>
            <person name="Barbazuk W."/>
            <person name="Harkins T."/>
        </authorList>
    </citation>
    <scope>NUCLEOTIDE SEQUENCE [LARGE SCALE GENOMIC DNA]</scope>
    <source>
        <strain evidence="4">cv. Jamaican Lion 4</strain>
        <tissue evidence="3">Leaf</tissue>
    </source>
</reference>
<gene>
    <name evidence="3" type="ORF">G4B88_021912</name>
</gene>
<feature type="chain" id="PRO_5029806746" evidence="2">
    <location>
        <begin position="35"/>
        <end position="75"/>
    </location>
</feature>
<protein>
    <submittedName>
        <fullName evidence="3">Uncharacterized protein</fullName>
    </submittedName>
</protein>
<name>A0A7J6DP65_CANSA</name>
<dbReference type="EMBL" id="JAATIQ010000809">
    <property type="protein sequence ID" value="KAF4347409.1"/>
    <property type="molecule type" value="Genomic_DNA"/>
</dbReference>
<evidence type="ECO:0000313" key="4">
    <source>
        <dbReference type="Proteomes" id="UP000583929"/>
    </source>
</evidence>